<dbReference type="GO" id="GO:0046982">
    <property type="term" value="F:protein heterodimerization activity"/>
    <property type="evidence" value="ECO:0007669"/>
    <property type="project" value="TreeGrafter"/>
</dbReference>
<name>A0A8J6KYI7_MICOH</name>
<dbReference type="AlphaFoldDB" id="A0A8J6KYI7"/>
<evidence type="ECO:0000259" key="4">
    <source>
        <dbReference type="Pfam" id="PF23093"/>
    </source>
</evidence>
<dbReference type="EMBL" id="JAATJU010023400">
    <property type="protein sequence ID" value="KAH0507757.1"/>
    <property type="molecule type" value="Genomic_DNA"/>
</dbReference>
<dbReference type="Pfam" id="PF23093">
    <property type="entry name" value="GBD_Tenm3"/>
    <property type="match status" value="1"/>
</dbReference>
<dbReference type="PANTHER" id="PTHR11219:SF65">
    <property type="entry name" value="TENEURIN-3"/>
    <property type="match status" value="1"/>
</dbReference>
<gene>
    <name evidence="5" type="ORF">LTLLF_166835</name>
</gene>
<dbReference type="GO" id="GO:0048666">
    <property type="term" value="P:neuron development"/>
    <property type="evidence" value="ECO:0007669"/>
    <property type="project" value="TreeGrafter"/>
</dbReference>
<protein>
    <submittedName>
        <fullName evidence="5">Teneurin-3</fullName>
    </submittedName>
</protein>
<dbReference type="PANTHER" id="PTHR11219">
    <property type="entry name" value="TENEURIN AND N-ACETYLGLUCOSAMINE-1-PHOSPHODIESTER ALPHA-N-ACETYLGLUCOSAMINIDASE"/>
    <property type="match status" value="1"/>
</dbReference>
<dbReference type="GO" id="GO:0007157">
    <property type="term" value="P:heterophilic cell-cell adhesion via plasma membrane cell adhesion molecules"/>
    <property type="evidence" value="ECO:0007669"/>
    <property type="project" value="TreeGrafter"/>
</dbReference>
<feature type="domain" description="Teneurin-1-4-like galactose-binding" evidence="4">
    <location>
        <begin position="88"/>
        <end position="147"/>
    </location>
</feature>
<evidence type="ECO:0000313" key="6">
    <source>
        <dbReference type="Proteomes" id="UP000710432"/>
    </source>
</evidence>
<evidence type="ECO:0000256" key="1">
    <source>
        <dbReference type="ARBA" id="ARBA00022536"/>
    </source>
</evidence>
<organism evidence="5 6">
    <name type="scientific">Microtus ochrogaster</name>
    <name type="common">Prairie vole</name>
    <dbReference type="NCBI Taxonomy" id="79684"/>
    <lineage>
        <taxon>Eukaryota</taxon>
        <taxon>Metazoa</taxon>
        <taxon>Chordata</taxon>
        <taxon>Craniata</taxon>
        <taxon>Vertebrata</taxon>
        <taxon>Euteleostomi</taxon>
        <taxon>Mammalia</taxon>
        <taxon>Eutheria</taxon>
        <taxon>Euarchontoglires</taxon>
        <taxon>Glires</taxon>
        <taxon>Rodentia</taxon>
        <taxon>Myomorpha</taxon>
        <taxon>Muroidea</taxon>
        <taxon>Cricetidae</taxon>
        <taxon>Arvicolinae</taxon>
        <taxon>Microtus</taxon>
    </lineage>
</organism>
<dbReference type="InterPro" id="IPR051216">
    <property type="entry name" value="Teneurin"/>
</dbReference>
<proteinExistence type="predicted"/>
<dbReference type="GO" id="GO:0043005">
    <property type="term" value="C:neuron projection"/>
    <property type="evidence" value="ECO:0007669"/>
    <property type="project" value="TreeGrafter"/>
</dbReference>
<keyword evidence="1" id="KW-0245">EGF-like domain</keyword>
<comment type="caution">
    <text evidence="5">The sequence shown here is derived from an EMBL/GenBank/DDBJ whole genome shotgun (WGS) entry which is preliminary data.</text>
</comment>
<dbReference type="Proteomes" id="UP000710432">
    <property type="component" value="Unassembled WGS sequence"/>
</dbReference>
<sequence length="209" mass="23141">MEKSLELQFGGGMLGQHRRSPRHSAQYYSMAECVTMHLFGLNWHLQQTENDTFENGKVNADLMPTNTVSLPSGDNGKLGGFTHENNTIDSGELDIGRRAIQEVPPGVFWRSQLFIDQPQFLKFNISLQKDALIGVYGRKGLPPSHTQVRAGGWHQEDAGLPPSHTKVRVGVGISRMQAPGLRFLDVTLTQKLSCTVKPSLPSESFEIEA</sequence>
<evidence type="ECO:0000256" key="3">
    <source>
        <dbReference type="ARBA" id="ARBA00023157"/>
    </source>
</evidence>
<evidence type="ECO:0000256" key="2">
    <source>
        <dbReference type="ARBA" id="ARBA00022737"/>
    </source>
</evidence>
<dbReference type="GO" id="GO:0042803">
    <property type="term" value="F:protein homodimerization activity"/>
    <property type="evidence" value="ECO:0007669"/>
    <property type="project" value="TreeGrafter"/>
</dbReference>
<dbReference type="GO" id="GO:0050839">
    <property type="term" value="F:cell adhesion molecule binding"/>
    <property type="evidence" value="ECO:0007669"/>
    <property type="project" value="TreeGrafter"/>
</dbReference>
<evidence type="ECO:0000313" key="5">
    <source>
        <dbReference type="EMBL" id="KAH0507757.1"/>
    </source>
</evidence>
<keyword evidence="2" id="KW-0677">Repeat</keyword>
<reference evidence="5" key="1">
    <citation type="submission" date="2020-03" db="EMBL/GenBank/DDBJ databases">
        <title>Studies in the Genomics of Life Span.</title>
        <authorList>
            <person name="Glass D."/>
        </authorList>
    </citation>
    <scope>NUCLEOTIDE SEQUENCE</scope>
    <source>
        <strain evidence="5">LTLLF</strain>
        <tissue evidence="5">Muscle</tissue>
    </source>
</reference>
<keyword evidence="3" id="KW-1015">Disulfide bond</keyword>
<dbReference type="InterPro" id="IPR057629">
    <property type="entry name" value="Teneurin1-4_GBD"/>
</dbReference>
<accession>A0A8J6KYI7</accession>